<dbReference type="SUPFAM" id="SSF55486">
    <property type="entry name" value="Metalloproteases ('zincins'), catalytic domain"/>
    <property type="match status" value="1"/>
</dbReference>
<accession>A0A2A7MF63</accession>
<dbReference type="NCBIfam" id="TIGR02289">
    <property type="entry name" value="M3_not_pepF"/>
    <property type="match status" value="1"/>
</dbReference>
<keyword evidence="2" id="KW-1185">Reference proteome</keyword>
<evidence type="ECO:0000313" key="2">
    <source>
        <dbReference type="Proteomes" id="UP000220840"/>
    </source>
</evidence>
<dbReference type="Proteomes" id="UP000220840">
    <property type="component" value="Unassembled WGS sequence"/>
</dbReference>
<reference evidence="1 2" key="1">
    <citation type="submission" date="2017-10" db="EMBL/GenBank/DDBJ databases">
        <title>Effective Description of Clostridium neonatale sp. nov. linked to necrotizing enterocolitis in neonates and a clarification of species assignable to the genus Clostridium (Prazmowski 1880) emend. Lawson and Rainey 2016.</title>
        <authorList>
            <person name="Bernard K."/>
            <person name="Burdz T."/>
            <person name="Wiebe D."/>
            <person name="Balcewich B."/>
            <person name="Alfa M."/>
            <person name="Bernier A.-M."/>
        </authorList>
    </citation>
    <scope>NUCLEOTIDE SEQUENCE [LARGE SCALE GENOMIC DNA]</scope>
    <source>
        <strain evidence="1 2">LCDC99A005</strain>
    </source>
</reference>
<dbReference type="OrthoDB" id="9762795at2"/>
<protein>
    <submittedName>
        <fullName evidence="1">M3 family oligoendopeptidase</fullName>
    </submittedName>
</protein>
<organism evidence="1 2">
    <name type="scientific">Clostridium neonatale</name>
    <dbReference type="NCBI Taxonomy" id="137838"/>
    <lineage>
        <taxon>Bacteria</taxon>
        <taxon>Bacillati</taxon>
        <taxon>Bacillota</taxon>
        <taxon>Clostridia</taxon>
        <taxon>Eubacteriales</taxon>
        <taxon>Clostridiaceae</taxon>
        <taxon>Clostridium</taxon>
    </lineage>
</organism>
<evidence type="ECO:0000313" key="1">
    <source>
        <dbReference type="EMBL" id="PEG29971.1"/>
    </source>
</evidence>
<dbReference type="Gene3D" id="1.10.1370.30">
    <property type="match status" value="1"/>
</dbReference>
<dbReference type="CDD" id="cd09606">
    <property type="entry name" value="M3B_PepF"/>
    <property type="match status" value="1"/>
</dbReference>
<dbReference type="RefSeq" id="WP_058294141.1">
    <property type="nucleotide sequence ID" value="NZ_CAKJVD010000019.1"/>
</dbReference>
<dbReference type="STRING" id="137838.GCA_001458595_01260"/>
<sequence length="559" mass="66571">MEKGNFKLGSLPYDRFTIESFEAEGKNILNKFKEVNSGEEQFTVHRKYYELIEKMATTRILVQLRYDGNVTDKFYEDEQNYYDSIWPRVTAFETEYKKELFNTNFRCYLEEKIGKIAFKDIEFDLKSFDECIISLKQEENTLISEYNKLLAEIKIDYEGEKLNLSLLGKYLTNKDRNIRISATKARSLELSKIKDKLDDIYDKMVKNRTEQAKKLGYKDYVELAYYIMGRTTYGIEEVRKFRNQVKKYLVPFASKLHDERRKRLELENLDSVDEGIYFKEGNPTPIGTADDIFRAGKKMYSELSEETNEFFNFMLDHELFDVLGRPNKAGGGYMEMLFTYKAPIIFANFNGTSGDIDVITHECGHAFQGFITRNDEIREHNNIKMETAETHSMSMEFFTEKWMELFFGNRADDYRKMHLEDAIAFIPYGCMVDEFQEIVYSKPELTKEERRQVWKDLEKQYKPHLKYENDEFQGEGRRWQLQKHIYMYPFYYIDYCIAQTCALQFKIKMDENYEDAWNKYLSFSKESAKDSFQNMLHHIGFKSPFEDGYMKDLVSKLDK</sequence>
<dbReference type="InterPro" id="IPR011976">
    <property type="entry name" value="Pept_M3B_oligopep-rel"/>
</dbReference>
<gene>
    <name evidence="1" type="ORF">CQ394_15135</name>
</gene>
<dbReference type="AlphaFoldDB" id="A0A2A7MF63"/>
<proteinExistence type="predicted"/>
<comment type="caution">
    <text evidence="1">The sequence shown here is derived from an EMBL/GenBank/DDBJ whole genome shotgun (WGS) entry which is preliminary data.</text>
</comment>
<dbReference type="EMBL" id="PDCJ01000002">
    <property type="protein sequence ID" value="PEG29971.1"/>
    <property type="molecule type" value="Genomic_DNA"/>
</dbReference>
<name>A0A2A7MF63_9CLOT</name>